<dbReference type="SUPFAM" id="SSF46785">
    <property type="entry name" value="Winged helix' DNA-binding domain"/>
    <property type="match status" value="1"/>
</dbReference>
<feature type="domain" description="DprA winged helix" evidence="2">
    <location>
        <begin position="415"/>
        <end position="468"/>
    </location>
</feature>
<keyword evidence="4" id="KW-1185">Reference proteome</keyword>
<dbReference type="Pfam" id="PF13749">
    <property type="entry name" value="HATPase_c_4"/>
    <property type="match status" value="1"/>
</dbReference>
<sequence length="477" mass="51146">MDHELADLLHELRSNDGDTADVEVKSAAGGLSPDLTGTICALANLPGGGRIVLGLDEHAGFAPSGLGDPQALKQGLAGKARALHPPLTLTFRQVELDGHPVVIARVPECPPSAKPARVAATGEAWLRSWDGDHRMSEVEAQGFLRQREQPHADRATVPGATVDDLDPDLLAIWHRTVVERDPSGLGRFGGAERLVRAGILSKDGAVTTAGLLTLGVHPQQFFERFVVNLAVVDQPGVRASMTRTVTGPIPAMLEQSVEWARMAFPQHVAGDDDGAVRDRWAYPLEAFRELISNALVHRDLEDWSRGRAIEVRLLSDRLVVTNPGGLYGLTVDRLGQPDATSSRNGRLVEICRYARTATDARVVELLATGISTVRRTASAAGLPEPEFQDRGIAFTAILRSAPPEVQVTSDVVVPRRPTAAEQVVLDALREGPATIHDLVEATGKGAPALRKTLRALRARGRVTQVGGQGRGTTYHLP</sequence>
<dbReference type="EMBL" id="RFFI01000027">
    <property type="protein sequence ID" value="RMI12880.1"/>
    <property type="molecule type" value="Genomic_DNA"/>
</dbReference>
<dbReference type="InterPro" id="IPR036388">
    <property type="entry name" value="WH-like_DNA-bd_sf"/>
</dbReference>
<dbReference type="OrthoDB" id="9805115at2"/>
<comment type="caution">
    <text evidence="3">The sequence shown here is derived from an EMBL/GenBank/DDBJ whole genome shotgun (WGS) entry which is preliminary data.</text>
</comment>
<proteinExistence type="predicted"/>
<reference evidence="3 4" key="1">
    <citation type="submission" date="2018-10" db="EMBL/GenBank/DDBJ databases">
        <title>Isolation, diversity and antifungal activity of actinobacteria from wheat.</title>
        <authorList>
            <person name="Han C."/>
        </authorList>
    </citation>
    <scope>NUCLEOTIDE SEQUENCE [LARGE SCALE GENOMIC DNA]</scope>
    <source>
        <strain evidence="3 4">NEAU-YY56</strain>
    </source>
</reference>
<dbReference type="PANTHER" id="PTHR30595">
    <property type="entry name" value="GLPR-RELATED TRANSCRIPTIONAL REPRESSOR"/>
    <property type="match status" value="1"/>
</dbReference>
<evidence type="ECO:0000259" key="2">
    <source>
        <dbReference type="Pfam" id="PF17782"/>
    </source>
</evidence>
<dbReference type="AlphaFoldDB" id="A0A3M2JM24"/>
<dbReference type="InterPro" id="IPR038461">
    <property type="entry name" value="Schlafen_AlbA_2_dom_sf"/>
</dbReference>
<dbReference type="Proteomes" id="UP000269289">
    <property type="component" value="Unassembled WGS sequence"/>
</dbReference>
<evidence type="ECO:0000313" key="3">
    <source>
        <dbReference type="EMBL" id="RMI12880.1"/>
    </source>
</evidence>
<evidence type="ECO:0000313" key="4">
    <source>
        <dbReference type="Proteomes" id="UP000269289"/>
    </source>
</evidence>
<protein>
    <submittedName>
        <fullName evidence="3">ArsR family transcriptional regulator</fullName>
    </submittedName>
</protein>
<dbReference type="Pfam" id="PF17782">
    <property type="entry name" value="WHD_DprA"/>
    <property type="match status" value="1"/>
</dbReference>
<dbReference type="Gene3D" id="3.30.950.30">
    <property type="entry name" value="Schlafen, AAA domain"/>
    <property type="match status" value="1"/>
</dbReference>
<gene>
    <name evidence="3" type="ORF">EBM89_06810</name>
</gene>
<dbReference type="Gene3D" id="1.10.10.10">
    <property type="entry name" value="Winged helix-like DNA-binding domain superfamily/Winged helix DNA-binding domain"/>
    <property type="match status" value="1"/>
</dbReference>
<dbReference type="InterPro" id="IPR036390">
    <property type="entry name" value="WH_DNA-bd_sf"/>
</dbReference>
<accession>A0A3M2JM24</accession>
<organism evidence="3 4">
    <name type="scientific">Cellulomonas triticagri</name>
    <dbReference type="NCBI Taxonomy" id="2483352"/>
    <lineage>
        <taxon>Bacteria</taxon>
        <taxon>Bacillati</taxon>
        <taxon>Actinomycetota</taxon>
        <taxon>Actinomycetes</taxon>
        <taxon>Micrococcales</taxon>
        <taxon>Cellulomonadaceae</taxon>
        <taxon>Cellulomonas</taxon>
    </lineage>
</organism>
<dbReference type="Gene3D" id="3.30.565.60">
    <property type="match status" value="1"/>
</dbReference>
<name>A0A3M2JM24_9CELL</name>
<dbReference type="RefSeq" id="WP_122148698.1">
    <property type="nucleotide sequence ID" value="NZ_RFFI01000027.1"/>
</dbReference>
<evidence type="ECO:0000259" key="1">
    <source>
        <dbReference type="Pfam" id="PF04326"/>
    </source>
</evidence>
<dbReference type="InterPro" id="IPR038475">
    <property type="entry name" value="RecG_C_sf"/>
</dbReference>
<feature type="domain" description="Schlafen AlbA-2" evidence="1">
    <location>
        <begin position="21"/>
        <end position="135"/>
    </location>
</feature>
<dbReference type="PANTHER" id="PTHR30595:SF6">
    <property type="entry name" value="SCHLAFEN ALBA-2 DOMAIN-CONTAINING PROTEIN"/>
    <property type="match status" value="1"/>
</dbReference>
<dbReference type="InterPro" id="IPR007421">
    <property type="entry name" value="Schlafen_AlbA_2_dom"/>
</dbReference>
<dbReference type="Pfam" id="PF04326">
    <property type="entry name" value="SLFN_AlbA_2"/>
    <property type="match status" value="1"/>
</dbReference>
<dbReference type="InterPro" id="IPR041614">
    <property type="entry name" value="DprA_WH"/>
</dbReference>